<dbReference type="EMBL" id="BMAT01001518">
    <property type="protein sequence ID" value="GFR87495.1"/>
    <property type="molecule type" value="Genomic_DNA"/>
</dbReference>
<gene>
    <name evidence="1" type="ORF">ElyMa_000748300</name>
</gene>
<dbReference type="FunFam" id="3.40.50.720:FF:000084">
    <property type="entry name" value="Short-chain dehydrogenase reductase"/>
    <property type="match status" value="1"/>
</dbReference>
<evidence type="ECO:0000313" key="2">
    <source>
        <dbReference type="Proteomes" id="UP000762676"/>
    </source>
</evidence>
<dbReference type="SUPFAM" id="SSF51735">
    <property type="entry name" value="NAD(P)-binding Rossmann-fold domains"/>
    <property type="match status" value="1"/>
</dbReference>
<dbReference type="InterPro" id="IPR002347">
    <property type="entry name" value="SDR_fam"/>
</dbReference>
<dbReference type="PRINTS" id="PR00080">
    <property type="entry name" value="SDRFAMILY"/>
</dbReference>
<organism evidence="1 2">
    <name type="scientific">Elysia marginata</name>
    <dbReference type="NCBI Taxonomy" id="1093978"/>
    <lineage>
        <taxon>Eukaryota</taxon>
        <taxon>Metazoa</taxon>
        <taxon>Spiralia</taxon>
        <taxon>Lophotrochozoa</taxon>
        <taxon>Mollusca</taxon>
        <taxon>Gastropoda</taxon>
        <taxon>Heterobranchia</taxon>
        <taxon>Euthyneura</taxon>
        <taxon>Panpulmonata</taxon>
        <taxon>Sacoglossa</taxon>
        <taxon>Placobranchoidea</taxon>
        <taxon>Plakobranchidae</taxon>
        <taxon>Elysia</taxon>
    </lineage>
</organism>
<dbReference type="Pfam" id="PF13561">
    <property type="entry name" value="adh_short_C2"/>
    <property type="match status" value="1"/>
</dbReference>
<dbReference type="AlphaFoldDB" id="A0AAV4GRK0"/>
<evidence type="ECO:0000313" key="1">
    <source>
        <dbReference type="EMBL" id="GFR87495.1"/>
    </source>
</evidence>
<reference evidence="1 2" key="1">
    <citation type="journal article" date="2021" name="Elife">
        <title>Chloroplast acquisition without the gene transfer in kleptoplastic sea slugs, Plakobranchus ocellatus.</title>
        <authorList>
            <person name="Maeda T."/>
            <person name="Takahashi S."/>
            <person name="Yoshida T."/>
            <person name="Shimamura S."/>
            <person name="Takaki Y."/>
            <person name="Nagai Y."/>
            <person name="Toyoda A."/>
            <person name="Suzuki Y."/>
            <person name="Arimoto A."/>
            <person name="Ishii H."/>
            <person name="Satoh N."/>
            <person name="Nishiyama T."/>
            <person name="Hasebe M."/>
            <person name="Maruyama T."/>
            <person name="Minagawa J."/>
            <person name="Obokata J."/>
            <person name="Shigenobu S."/>
        </authorList>
    </citation>
    <scope>NUCLEOTIDE SEQUENCE [LARGE SCALE GENOMIC DNA]</scope>
</reference>
<keyword evidence="2" id="KW-1185">Reference proteome</keyword>
<dbReference type="PANTHER" id="PTHR43975:SF2">
    <property type="entry name" value="EG:BACR7A4.14 PROTEIN-RELATED"/>
    <property type="match status" value="1"/>
</dbReference>
<dbReference type="PANTHER" id="PTHR43975">
    <property type="entry name" value="ZGC:101858"/>
    <property type="match status" value="1"/>
</dbReference>
<proteinExistence type="predicted"/>
<comment type="caution">
    <text evidence="1">The sequence shown here is derived from an EMBL/GenBank/DDBJ whole genome shotgun (WGS) entry which is preliminary data.</text>
</comment>
<sequence>MSSLAGKSVIVTGSSSGIGEATAILFARKGCNVTLCGRDVGRLEEAAEKCREAGSSGGHSNRFITVAGDMTHCEVRRKVLEDTQKAFGGLDVLVVNHGVMQGGAFDQLSETEFDSTIDINLKSYVFLIKDAVPYLEKTKGAIVCVSSILSTLSGQNFLPYVLSKAATDHLVRCLALELGPKGIRINAVNPTVVKTRIVRHLRLKPEDPDVVDAWVGPNTPLGGQASGTEEQADAIAFLASEEARYITGQCLAVDGGMTCKGNPFNWFPKPASS</sequence>
<name>A0AAV4GRK0_9GAST</name>
<accession>A0AAV4GRK0</accession>
<dbReference type="PRINTS" id="PR00081">
    <property type="entry name" value="GDHRDH"/>
</dbReference>
<dbReference type="InterPro" id="IPR036291">
    <property type="entry name" value="NAD(P)-bd_dom_sf"/>
</dbReference>
<protein>
    <submittedName>
        <fullName evidence="1">Glucose 1-dehydrogenase</fullName>
    </submittedName>
</protein>
<dbReference type="Gene3D" id="3.40.50.720">
    <property type="entry name" value="NAD(P)-binding Rossmann-like Domain"/>
    <property type="match status" value="1"/>
</dbReference>
<dbReference type="Proteomes" id="UP000762676">
    <property type="component" value="Unassembled WGS sequence"/>
</dbReference>